<dbReference type="GO" id="GO:0005634">
    <property type="term" value="C:nucleus"/>
    <property type="evidence" value="ECO:0007669"/>
    <property type="project" value="UniProtKB-SubCell"/>
</dbReference>
<dbReference type="PANTHER" id="PTHR46910">
    <property type="entry name" value="TRANSCRIPTION FACTOR PDR1"/>
    <property type="match status" value="1"/>
</dbReference>
<organism evidence="7 8">
    <name type="scientific">Candida boidinii</name>
    <name type="common">Yeast</name>
    <dbReference type="NCBI Taxonomy" id="5477"/>
    <lineage>
        <taxon>Eukaryota</taxon>
        <taxon>Fungi</taxon>
        <taxon>Dikarya</taxon>
        <taxon>Ascomycota</taxon>
        <taxon>Saccharomycotina</taxon>
        <taxon>Pichiomycetes</taxon>
        <taxon>Pichiales</taxon>
        <taxon>Pichiaceae</taxon>
        <taxon>Ogataea</taxon>
        <taxon>Ogataea/Candida clade</taxon>
    </lineage>
</organism>
<sequence>MGDLGYWKPLALIIFAIGGRYNELNFVKTDDLILYSMEYLFPLNDIKSSNKPEKYLIVSCFSLMSLYFRSISKDFDAVFYSNLSLQVGTHLRLHFQDDNSDLDVFDNMNNNDNNKIYETEIKSRIWWCSYAINRSIGAKMGDPLLVTSISEITRPFPTMINYDDKTGEVIKNTQEKYGHERFPTQEDFKKYLDLSTISQQICNEFNAKFKTSAAGAATGSSTTTMAINNDINNKSRTNSTSSLTINLENIIQRLINWTEDLPNNLKVDSCFRPLNLKNRKNRRLTCSIHLNYGYCIYLTTIPIFYTLLEKNRSTCNLMNKTNNNSILNDKKKIISNLNIPKNVSELLTVSLNAVKLMVNLLVSCYNEKMLAMFGVLDLDYLYSAGLTFFMSKLLKLDYPECDELLNTCLYLINEMMKKGNHIATSKYETLKNLIDGVNMNFSTKKVLSRLDLSLANKEYIIIDEEQLNIPKISPKFTPNGFAEYISSEIATSSSNVRVGTNDRDSNKEENANFSVSGGYQDIDGDINRNTNATGFDPSVNYSKSTNTNGNGDNDSSNTNIDSHNTAENNIINNNNSNVEYGVKDSDFGLDSNFNSGSNDTQYMGDYENEKEKSIINQERMSIPNILSPVPAFDMNDNFDSRLIDNNFLEYFQKLSESDFNSWENGWKTSQETDSYWDDFQRTLFGEKKFI</sequence>
<dbReference type="AlphaFoldDB" id="A0A9W6WI70"/>
<keyword evidence="2" id="KW-0479">Metal-binding</keyword>
<feature type="domain" description="Xylanolytic transcriptional activator regulatory" evidence="6">
    <location>
        <begin position="11"/>
        <end position="204"/>
    </location>
</feature>
<keyword evidence="3" id="KW-0238">DNA-binding</keyword>
<dbReference type="PANTHER" id="PTHR46910:SF3">
    <property type="entry name" value="HALOTOLERANCE PROTEIN 9-RELATED"/>
    <property type="match status" value="1"/>
</dbReference>
<feature type="compositionally biased region" description="Low complexity" evidence="5">
    <location>
        <begin position="544"/>
        <end position="572"/>
    </location>
</feature>
<dbReference type="Proteomes" id="UP001165120">
    <property type="component" value="Unassembled WGS sequence"/>
</dbReference>
<evidence type="ECO:0000259" key="6">
    <source>
        <dbReference type="Pfam" id="PF04082"/>
    </source>
</evidence>
<evidence type="ECO:0000313" key="7">
    <source>
        <dbReference type="EMBL" id="GME72891.1"/>
    </source>
</evidence>
<keyword evidence="8" id="KW-1185">Reference proteome</keyword>
<dbReference type="GO" id="GO:0003700">
    <property type="term" value="F:DNA-binding transcription factor activity"/>
    <property type="evidence" value="ECO:0007669"/>
    <property type="project" value="InterPro"/>
</dbReference>
<dbReference type="CDD" id="cd12148">
    <property type="entry name" value="fungal_TF_MHR"/>
    <property type="match status" value="1"/>
</dbReference>
<reference evidence="7" key="1">
    <citation type="submission" date="2023-04" db="EMBL/GenBank/DDBJ databases">
        <title>Candida boidinii NBRC 10035.</title>
        <authorList>
            <person name="Ichikawa N."/>
            <person name="Sato H."/>
            <person name="Tonouchi N."/>
        </authorList>
    </citation>
    <scope>NUCLEOTIDE SEQUENCE</scope>
    <source>
        <strain evidence="7">NBRC 10035</strain>
    </source>
</reference>
<proteinExistence type="predicted"/>
<dbReference type="GO" id="GO:0006351">
    <property type="term" value="P:DNA-templated transcription"/>
    <property type="evidence" value="ECO:0007669"/>
    <property type="project" value="InterPro"/>
</dbReference>
<feature type="region of interest" description="Disordered" evidence="5">
    <location>
        <begin position="494"/>
        <end position="572"/>
    </location>
</feature>
<keyword evidence="4" id="KW-0539">Nucleus</keyword>
<name>A0A9W6WI70_CANBO</name>
<evidence type="ECO:0000256" key="3">
    <source>
        <dbReference type="ARBA" id="ARBA00023125"/>
    </source>
</evidence>
<protein>
    <submittedName>
        <fullName evidence="7">Unnamed protein product</fullName>
    </submittedName>
</protein>
<accession>A0A9W6WI70</accession>
<feature type="compositionally biased region" description="Polar residues" evidence="5">
    <location>
        <begin position="527"/>
        <end position="543"/>
    </location>
</feature>
<evidence type="ECO:0000256" key="2">
    <source>
        <dbReference type="ARBA" id="ARBA00022723"/>
    </source>
</evidence>
<feature type="compositionally biased region" description="Basic and acidic residues" evidence="5">
    <location>
        <begin position="500"/>
        <end position="510"/>
    </location>
</feature>
<evidence type="ECO:0000256" key="4">
    <source>
        <dbReference type="ARBA" id="ARBA00023242"/>
    </source>
</evidence>
<comment type="subcellular location">
    <subcellularLocation>
        <location evidence="1">Nucleus</location>
    </subcellularLocation>
</comment>
<comment type="caution">
    <text evidence="7">The sequence shown here is derived from an EMBL/GenBank/DDBJ whole genome shotgun (WGS) entry which is preliminary data.</text>
</comment>
<dbReference type="InterPro" id="IPR050987">
    <property type="entry name" value="AtrR-like"/>
</dbReference>
<dbReference type="GO" id="GO:0008270">
    <property type="term" value="F:zinc ion binding"/>
    <property type="evidence" value="ECO:0007669"/>
    <property type="project" value="InterPro"/>
</dbReference>
<dbReference type="InterPro" id="IPR007219">
    <property type="entry name" value="XnlR_reg_dom"/>
</dbReference>
<evidence type="ECO:0000256" key="1">
    <source>
        <dbReference type="ARBA" id="ARBA00004123"/>
    </source>
</evidence>
<dbReference type="EMBL" id="BSXN01001392">
    <property type="protein sequence ID" value="GME72891.1"/>
    <property type="molecule type" value="Genomic_DNA"/>
</dbReference>
<evidence type="ECO:0000256" key="5">
    <source>
        <dbReference type="SAM" id="MobiDB-lite"/>
    </source>
</evidence>
<gene>
    <name evidence="7" type="ORF">Cboi02_000380100</name>
</gene>
<dbReference type="Pfam" id="PF04082">
    <property type="entry name" value="Fungal_trans"/>
    <property type="match status" value="1"/>
</dbReference>
<dbReference type="GO" id="GO:0003677">
    <property type="term" value="F:DNA binding"/>
    <property type="evidence" value="ECO:0007669"/>
    <property type="project" value="UniProtKB-KW"/>
</dbReference>
<evidence type="ECO:0000313" key="8">
    <source>
        <dbReference type="Proteomes" id="UP001165120"/>
    </source>
</evidence>